<proteinExistence type="predicted"/>
<feature type="compositionally biased region" description="Pro residues" evidence="1">
    <location>
        <begin position="80"/>
        <end position="93"/>
    </location>
</feature>
<evidence type="ECO:0000313" key="3">
    <source>
        <dbReference type="Proteomes" id="UP000499080"/>
    </source>
</evidence>
<dbReference type="EMBL" id="BGPR01046124">
    <property type="protein sequence ID" value="GBO23093.1"/>
    <property type="molecule type" value="Genomic_DNA"/>
</dbReference>
<feature type="region of interest" description="Disordered" evidence="1">
    <location>
        <begin position="73"/>
        <end position="101"/>
    </location>
</feature>
<evidence type="ECO:0000256" key="1">
    <source>
        <dbReference type="SAM" id="MobiDB-lite"/>
    </source>
</evidence>
<accession>A0A4Y2VCR9</accession>
<comment type="caution">
    <text evidence="2">The sequence shown here is derived from an EMBL/GenBank/DDBJ whole genome shotgun (WGS) entry which is preliminary data.</text>
</comment>
<gene>
    <name evidence="2" type="ORF">AVEN_265530_1</name>
</gene>
<reference evidence="2 3" key="1">
    <citation type="journal article" date="2019" name="Sci. Rep.">
        <title>Orb-weaving spider Araneus ventricosus genome elucidates the spidroin gene catalogue.</title>
        <authorList>
            <person name="Kono N."/>
            <person name="Nakamura H."/>
            <person name="Ohtoshi R."/>
            <person name="Moran D.A.P."/>
            <person name="Shinohara A."/>
            <person name="Yoshida Y."/>
            <person name="Fujiwara M."/>
            <person name="Mori M."/>
            <person name="Tomita M."/>
            <person name="Arakawa K."/>
        </authorList>
    </citation>
    <scope>NUCLEOTIDE SEQUENCE [LARGE SCALE GENOMIC DNA]</scope>
</reference>
<dbReference type="AlphaFoldDB" id="A0A4Y2VCR9"/>
<keyword evidence="3" id="KW-1185">Reference proteome</keyword>
<name>A0A4Y2VCR9_ARAVE</name>
<dbReference type="Proteomes" id="UP000499080">
    <property type="component" value="Unassembled WGS sequence"/>
</dbReference>
<evidence type="ECO:0000313" key="2">
    <source>
        <dbReference type="EMBL" id="GBO23093.1"/>
    </source>
</evidence>
<sequence>MNEFLRVVSEVFEDFNSRLEQFETIKSRLEKLEAAQVEPSYNQVVGPPLFSVGAQGSSLSTSVALEENRIPRVRTKKGRPPPSLAPAAVPPEATPLAPSVSAPLRVPVPPKNGQTAPVRVQSQVQLKPRPESPTVIVKPLGDSLDSSLALKRLLEENISPKQLGLRVLACLPAAENGMLVKLQQLIWLHYSRRISKVIPI</sequence>
<organism evidence="2 3">
    <name type="scientific">Araneus ventricosus</name>
    <name type="common">Orbweaver spider</name>
    <name type="synonym">Epeira ventricosa</name>
    <dbReference type="NCBI Taxonomy" id="182803"/>
    <lineage>
        <taxon>Eukaryota</taxon>
        <taxon>Metazoa</taxon>
        <taxon>Ecdysozoa</taxon>
        <taxon>Arthropoda</taxon>
        <taxon>Chelicerata</taxon>
        <taxon>Arachnida</taxon>
        <taxon>Araneae</taxon>
        <taxon>Araneomorphae</taxon>
        <taxon>Entelegynae</taxon>
        <taxon>Araneoidea</taxon>
        <taxon>Araneidae</taxon>
        <taxon>Araneus</taxon>
    </lineage>
</organism>
<protein>
    <submittedName>
        <fullName evidence="2">Uncharacterized protein</fullName>
    </submittedName>
</protein>